<feature type="region of interest" description="Disordered" evidence="18">
    <location>
        <begin position="1"/>
        <end position="22"/>
    </location>
</feature>
<keyword evidence="20" id="KW-1185">Reference proteome</keyword>
<evidence type="ECO:0000256" key="5">
    <source>
        <dbReference type="ARBA" id="ARBA00022692"/>
    </source>
</evidence>
<comment type="similarity">
    <text evidence="2 17">Belongs to the tweety family.</text>
</comment>
<dbReference type="PANTHER" id="PTHR12424:SF5">
    <property type="entry name" value="PROTEIN TWEETY HOMOLOG 1"/>
    <property type="match status" value="1"/>
</dbReference>
<reference evidence="19" key="1">
    <citation type="submission" date="2025-08" db="UniProtKB">
        <authorList>
            <consortium name="Ensembl"/>
        </authorList>
    </citation>
    <scope>IDENTIFICATION</scope>
</reference>
<keyword evidence="12 17" id="KW-0868">Chloride</keyword>
<evidence type="ECO:0000256" key="17">
    <source>
        <dbReference type="RuleBase" id="RU361114"/>
    </source>
</evidence>
<keyword evidence="11" id="KW-0325">Glycoprotein</keyword>
<evidence type="ECO:0000256" key="9">
    <source>
        <dbReference type="ARBA" id="ARBA00023157"/>
    </source>
</evidence>
<keyword evidence="13 17" id="KW-0407">Ion channel</keyword>
<proteinExistence type="inferred from homology"/>
<evidence type="ECO:0000313" key="20">
    <source>
        <dbReference type="Proteomes" id="UP000694380"/>
    </source>
</evidence>
<evidence type="ECO:0000256" key="3">
    <source>
        <dbReference type="ARBA" id="ARBA00022448"/>
    </source>
</evidence>
<evidence type="ECO:0000256" key="12">
    <source>
        <dbReference type="ARBA" id="ARBA00023214"/>
    </source>
</evidence>
<accession>A0A8C3HUT8</accession>
<evidence type="ECO:0000256" key="7">
    <source>
        <dbReference type="ARBA" id="ARBA00023065"/>
    </source>
</evidence>
<comment type="catalytic activity">
    <reaction evidence="15">
        <text>L-glutamate(out) = L-glutamate(in)</text>
        <dbReference type="Rhea" id="RHEA:66336"/>
        <dbReference type="ChEBI" id="CHEBI:29985"/>
    </reaction>
    <physiologicalReaction direction="right-to-left" evidence="15">
        <dbReference type="Rhea" id="RHEA:66338"/>
    </physiologicalReaction>
</comment>
<name>A0A8C3HUT8_CHRPI</name>
<keyword evidence="3 17" id="KW-0813">Transport</keyword>
<keyword evidence="10 17" id="KW-0869">Chloride channel</keyword>
<dbReference type="GO" id="GO:0005229">
    <property type="term" value="F:intracellularly calcium-gated chloride channel activity"/>
    <property type="evidence" value="ECO:0007669"/>
    <property type="project" value="TreeGrafter"/>
</dbReference>
<comment type="caution">
    <text evidence="17">Lacks conserved residue(s) required for the propagation of feature annotation.</text>
</comment>
<comment type="function">
    <text evidence="17">Probable chloride channel.</text>
</comment>
<dbReference type="InterPro" id="IPR006990">
    <property type="entry name" value="Tweety"/>
</dbReference>
<evidence type="ECO:0000256" key="8">
    <source>
        <dbReference type="ARBA" id="ARBA00023136"/>
    </source>
</evidence>
<dbReference type="GO" id="GO:0005886">
    <property type="term" value="C:plasma membrane"/>
    <property type="evidence" value="ECO:0007669"/>
    <property type="project" value="UniProtKB-SubCell"/>
</dbReference>
<keyword evidence="5 17" id="KW-0812">Transmembrane</keyword>
<dbReference type="GO" id="GO:0030868">
    <property type="term" value="C:smooth endoplasmic reticulum membrane"/>
    <property type="evidence" value="ECO:0007669"/>
    <property type="project" value="TreeGrafter"/>
</dbReference>
<evidence type="ECO:0000256" key="18">
    <source>
        <dbReference type="SAM" id="MobiDB-lite"/>
    </source>
</evidence>
<evidence type="ECO:0000256" key="6">
    <source>
        <dbReference type="ARBA" id="ARBA00022989"/>
    </source>
</evidence>
<dbReference type="PANTHER" id="PTHR12424">
    <property type="entry name" value="TWEETY-RELATED"/>
    <property type="match status" value="1"/>
</dbReference>
<comment type="subunit">
    <text evidence="16">Homotetramer; disulfide-linked. Homodimer.</text>
</comment>
<dbReference type="GO" id="GO:0034707">
    <property type="term" value="C:chloride channel complex"/>
    <property type="evidence" value="ECO:0007669"/>
    <property type="project" value="UniProtKB-UniRule"/>
</dbReference>
<feature type="transmembrane region" description="Helical" evidence="17">
    <location>
        <begin position="29"/>
        <end position="53"/>
    </location>
</feature>
<dbReference type="Ensembl" id="ENSCPBT00000027637.1">
    <property type="protein sequence ID" value="ENSCPBP00000023460.1"/>
    <property type="gene ID" value="ENSCPBG00000016751.1"/>
</dbReference>
<keyword evidence="4" id="KW-1003">Cell membrane</keyword>
<dbReference type="Pfam" id="PF04906">
    <property type="entry name" value="Tweety"/>
    <property type="match status" value="1"/>
</dbReference>
<sequence length="120" mass="12621">SVPRPHMRPPGPTHSPASLPMHPPPSPRALLLLASVAGLCLAISLVLICVYLIRFCCCDPEDEDEPKPRRVCCVTWSCVAAIVVCWWGPRAGAGGGDGWGWGGSEPPILSENGRGLGNVG</sequence>
<comment type="subcellular location">
    <subcellularLocation>
        <location evidence="1">Cell membrane</location>
        <topology evidence="1">Multi-pass membrane protein</topology>
    </subcellularLocation>
</comment>
<reference evidence="19" key="2">
    <citation type="submission" date="2025-09" db="UniProtKB">
        <authorList>
            <consortium name="Ensembl"/>
        </authorList>
    </citation>
    <scope>IDENTIFICATION</scope>
</reference>
<dbReference type="Proteomes" id="UP000694380">
    <property type="component" value="Unplaced"/>
</dbReference>
<keyword evidence="6 17" id="KW-1133">Transmembrane helix</keyword>
<evidence type="ECO:0000256" key="4">
    <source>
        <dbReference type="ARBA" id="ARBA00022475"/>
    </source>
</evidence>
<evidence type="ECO:0000256" key="1">
    <source>
        <dbReference type="ARBA" id="ARBA00004651"/>
    </source>
</evidence>
<evidence type="ECO:0000313" key="19">
    <source>
        <dbReference type="Ensembl" id="ENSCPBP00000023460.1"/>
    </source>
</evidence>
<evidence type="ECO:0000256" key="16">
    <source>
        <dbReference type="ARBA" id="ARBA00047042"/>
    </source>
</evidence>
<keyword evidence="9" id="KW-1015">Disulfide bond</keyword>
<evidence type="ECO:0000256" key="11">
    <source>
        <dbReference type="ARBA" id="ARBA00023180"/>
    </source>
</evidence>
<evidence type="ECO:0000256" key="14">
    <source>
        <dbReference type="ARBA" id="ARBA00024167"/>
    </source>
</evidence>
<dbReference type="AlphaFoldDB" id="A0A8C3HUT8"/>
<keyword evidence="8 17" id="KW-0472">Membrane</keyword>
<evidence type="ECO:0000256" key="13">
    <source>
        <dbReference type="ARBA" id="ARBA00023303"/>
    </source>
</evidence>
<evidence type="ECO:0000256" key="2">
    <source>
        <dbReference type="ARBA" id="ARBA00009849"/>
    </source>
</evidence>
<comment type="catalytic activity">
    <reaction evidence="14">
        <text>chloride(in) = chloride(out)</text>
        <dbReference type="Rhea" id="RHEA:29823"/>
        <dbReference type="ChEBI" id="CHEBI:17996"/>
    </reaction>
</comment>
<evidence type="ECO:0000256" key="10">
    <source>
        <dbReference type="ARBA" id="ARBA00023173"/>
    </source>
</evidence>
<feature type="region of interest" description="Disordered" evidence="18">
    <location>
        <begin position="98"/>
        <end position="120"/>
    </location>
</feature>
<protein>
    <recommendedName>
        <fullName evidence="17">Protein tweety homolog</fullName>
    </recommendedName>
</protein>
<keyword evidence="7 17" id="KW-0406">Ion transport</keyword>
<organism evidence="19 20">
    <name type="scientific">Chrysemys picta bellii</name>
    <name type="common">Western painted turtle</name>
    <name type="synonym">Emys bellii</name>
    <dbReference type="NCBI Taxonomy" id="8478"/>
    <lineage>
        <taxon>Eukaryota</taxon>
        <taxon>Metazoa</taxon>
        <taxon>Chordata</taxon>
        <taxon>Craniata</taxon>
        <taxon>Vertebrata</taxon>
        <taxon>Euteleostomi</taxon>
        <taxon>Archelosauria</taxon>
        <taxon>Testudinata</taxon>
        <taxon>Testudines</taxon>
        <taxon>Cryptodira</taxon>
        <taxon>Durocryptodira</taxon>
        <taxon>Testudinoidea</taxon>
        <taxon>Emydidae</taxon>
        <taxon>Chrysemys</taxon>
    </lineage>
</organism>
<dbReference type="GO" id="GO:0072320">
    <property type="term" value="F:volume-sensitive chloride channel activity"/>
    <property type="evidence" value="ECO:0007669"/>
    <property type="project" value="TreeGrafter"/>
</dbReference>
<evidence type="ECO:0000256" key="15">
    <source>
        <dbReference type="ARBA" id="ARBA00044642"/>
    </source>
</evidence>